<dbReference type="InterPro" id="IPR055398">
    <property type="entry name" value="Rossmann-like_BshC"/>
</dbReference>
<dbReference type="RefSeq" id="WP_066417648.1">
    <property type="nucleotide sequence ID" value="NZ_CP018866.1"/>
</dbReference>
<comment type="function">
    <text evidence="2">Involved in bacillithiol (BSH) biosynthesis. May catalyze the last step of the pathway, the addition of cysteine to glucosamine malate (GlcN-Mal) to generate BSH.</text>
</comment>
<dbReference type="AlphaFoldDB" id="A0A223KRP1"/>
<dbReference type="InterPro" id="IPR055399">
    <property type="entry name" value="CC_BshC"/>
</dbReference>
<keyword evidence="1 2" id="KW-0436">Ligase</keyword>
<sequence>MDVLAISLPTINKFSSDYLNGKEELQAFFTYNPFSDHCYQERYDNIIKREFKREELVEYLRAYNLQFNAGEKTFENIETLLDEKSVVVVGGQQAGLLTGPLYTISKIISIICLAKEQEQLLNKPVIPLFWIAGEDHDFLEINHVFVQELNRLKKKSFHDPLAGKKMVSDLIIDKQAMNIWVQDVFHRFGESEHTKELVASLESYINQSESYVDFFSFIVSDLFQSQGLVLMNAADSKVREMESSYFTLLMKKNREITNAVLQTQKELSSLNYSETLDIPSTAMNMFIHIDGERRLLHWNEEKEQAYTEQGNSFSLEELFSKVEQSPQTFSNNVVTRPIMQELLLPTLAFIAGPGEIAYWAELKGAFSSINIEMPPVVPRLTFTLLEREIFSLLEELNVSLDEALDIGVEEKRKLWLYENELNKMEETLLSLSNEYREMHHKYRQLGEEIVPHLQPVFEKNWLRVDQEFNYMKTLMERSAYEKHQHLMNKYERVQLALKPNNAPQERIMNVYYYMNKYGKDLPNRICEKPFKHDGKHKVVLL</sequence>
<accession>A0A223KRP1</accession>
<reference evidence="5 6" key="1">
    <citation type="submission" date="2016-12" db="EMBL/GenBank/DDBJ databases">
        <title>The whole genome sequencing and assembly of Bacillus cohnii DSM 6307T strain.</title>
        <authorList>
            <person name="Lee Y.-J."/>
            <person name="Yi H."/>
            <person name="Bahn Y.-S."/>
            <person name="Kim J.F."/>
            <person name="Lee D.-W."/>
        </authorList>
    </citation>
    <scope>NUCLEOTIDE SEQUENCE [LARGE SCALE GENOMIC DNA]</scope>
    <source>
        <strain evidence="5 6">DSM 6307</strain>
    </source>
</reference>
<dbReference type="EC" id="6.-.-.-" evidence="2"/>
<dbReference type="GO" id="GO:0016874">
    <property type="term" value="F:ligase activity"/>
    <property type="evidence" value="ECO:0007669"/>
    <property type="project" value="UniProtKB-UniRule"/>
</dbReference>
<dbReference type="Pfam" id="PF24850">
    <property type="entry name" value="CC_BshC"/>
    <property type="match status" value="1"/>
</dbReference>
<comment type="similarity">
    <text evidence="2">Belongs to the BshC family.</text>
</comment>
<dbReference type="HAMAP" id="MF_01867">
    <property type="entry name" value="BshC"/>
    <property type="match status" value="1"/>
</dbReference>
<evidence type="ECO:0000259" key="4">
    <source>
        <dbReference type="Pfam" id="PF24850"/>
    </source>
</evidence>
<keyword evidence="2" id="KW-0175">Coiled coil</keyword>
<gene>
    <name evidence="2" type="primary">bshC</name>
    <name evidence="5" type="ORF">BC6307_13095</name>
</gene>
<evidence type="ECO:0000256" key="1">
    <source>
        <dbReference type="ARBA" id="ARBA00022598"/>
    </source>
</evidence>
<dbReference type="PIRSF" id="PIRSF012535">
    <property type="entry name" value="UCP012535"/>
    <property type="match status" value="1"/>
</dbReference>
<dbReference type="InterPro" id="IPR011199">
    <property type="entry name" value="Bacillithiol_biosynth_BshC"/>
</dbReference>
<protein>
    <recommendedName>
        <fullName evidence="2">Putative cysteine ligase BshC</fullName>
        <ecNumber evidence="2">6.-.-.-</ecNumber>
    </recommendedName>
</protein>
<organism evidence="5 6">
    <name type="scientific">Sutcliffiella cohnii</name>
    <dbReference type="NCBI Taxonomy" id="33932"/>
    <lineage>
        <taxon>Bacteria</taxon>
        <taxon>Bacillati</taxon>
        <taxon>Bacillota</taxon>
        <taxon>Bacilli</taxon>
        <taxon>Bacillales</taxon>
        <taxon>Bacillaceae</taxon>
        <taxon>Sutcliffiella</taxon>
    </lineage>
</organism>
<feature type="domain" description="Bacillithiol biosynthesis BshC N-terminal Rossmann-like" evidence="3">
    <location>
        <begin position="1"/>
        <end position="380"/>
    </location>
</feature>
<dbReference type="EMBL" id="CP018866">
    <property type="protein sequence ID" value="AST92152.1"/>
    <property type="molecule type" value="Genomic_DNA"/>
</dbReference>
<dbReference type="Pfam" id="PF10079">
    <property type="entry name" value="Rossmann-like_BshC"/>
    <property type="match status" value="1"/>
</dbReference>
<proteinExistence type="inferred from homology"/>
<dbReference type="NCBIfam" id="TIGR03998">
    <property type="entry name" value="thiol_BshC"/>
    <property type="match status" value="1"/>
</dbReference>
<keyword evidence="6" id="KW-1185">Reference proteome</keyword>
<feature type="coiled-coil region" evidence="2">
    <location>
        <begin position="414"/>
        <end position="441"/>
    </location>
</feature>
<evidence type="ECO:0000259" key="3">
    <source>
        <dbReference type="Pfam" id="PF10079"/>
    </source>
</evidence>
<evidence type="ECO:0000256" key="2">
    <source>
        <dbReference type="HAMAP-Rule" id="MF_01867"/>
    </source>
</evidence>
<feature type="domain" description="Bacillithiol biosynthesis BshC C-terminal coiled-coil" evidence="4">
    <location>
        <begin position="382"/>
        <end position="540"/>
    </location>
</feature>
<evidence type="ECO:0000313" key="5">
    <source>
        <dbReference type="EMBL" id="AST92152.1"/>
    </source>
</evidence>
<dbReference type="KEGG" id="bcoh:BC6307_13095"/>
<name>A0A223KRP1_9BACI</name>
<evidence type="ECO:0000313" key="6">
    <source>
        <dbReference type="Proteomes" id="UP000215224"/>
    </source>
</evidence>
<dbReference type="Proteomes" id="UP000215224">
    <property type="component" value="Chromosome"/>
</dbReference>
<dbReference type="STRING" id="1314751.GCA_001591425_02933"/>